<reference evidence="10 11" key="1">
    <citation type="submission" date="2018-02" db="EMBL/GenBank/DDBJ databases">
        <title>Genomic Encyclopedia of Archaeal and Bacterial Type Strains, Phase II (KMG-II): from individual species to whole genera.</title>
        <authorList>
            <person name="Goeker M."/>
        </authorList>
    </citation>
    <scope>NUCLEOTIDE SEQUENCE [LARGE SCALE GENOMIC DNA]</scope>
    <source>
        <strain evidence="10 11">DSM 22857</strain>
    </source>
</reference>
<dbReference type="OrthoDB" id="9775268at2"/>
<evidence type="ECO:0000256" key="5">
    <source>
        <dbReference type="ARBA" id="ARBA00022989"/>
    </source>
</evidence>
<feature type="region of interest" description="Disordered" evidence="7">
    <location>
        <begin position="198"/>
        <end position="218"/>
    </location>
</feature>
<feature type="transmembrane region" description="Helical" evidence="8">
    <location>
        <begin position="80"/>
        <end position="100"/>
    </location>
</feature>
<sequence length="435" mass="45441">MSSTFSSLQHRPYRLWASGAIVSNVGTWMQRVAQDWLVLTELTDESGTAVGITTGLQFGPILLLAPVAGTLADRFSRRRVLLCTQTAMALLGLGLGALVLSGAAQLWHVYGFALLLGVATAIDGPARQTFVADLVPREDLPNAVGLNSASFNAARLIGPGVAGLLIALWGTGPVFLLNALTFAAPVAVLLRIRPPLEPERPARATGEPPPPGSGGTREALRYLRTRPDLLAVLTIIGVVGTLGLNYQLTTALMARIAFGEGPEKYGLLGSIMAIGSLAGALLAARRDRPRLRLVVGAAVAFGISATVAAVMPTYTLFAVALVPVGLSALTLMTAANATIQLGTEPAMRGRVMGVYMALFQGGTVVGGPLVGWIGEVVGPRWSILVGSLSALAVAAFASALLIRRQRLTVRYRLRDSPHLLVVPAAGRDERDTAAA</sequence>
<evidence type="ECO:0000256" key="8">
    <source>
        <dbReference type="SAM" id="Phobius"/>
    </source>
</evidence>
<gene>
    <name evidence="10" type="ORF">CLV92_104173</name>
</gene>
<evidence type="ECO:0000256" key="7">
    <source>
        <dbReference type="SAM" id="MobiDB-lite"/>
    </source>
</evidence>
<keyword evidence="2" id="KW-0813">Transport</keyword>
<dbReference type="GO" id="GO:0022857">
    <property type="term" value="F:transmembrane transporter activity"/>
    <property type="evidence" value="ECO:0007669"/>
    <property type="project" value="InterPro"/>
</dbReference>
<dbReference type="Pfam" id="PF05977">
    <property type="entry name" value="MFS_3"/>
    <property type="match status" value="1"/>
</dbReference>
<comment type="caution">
    <text evidence="10">The sequence shown here is derived from an EMBL/GenBank/DDBJ whole genome shotgun (WGS) entry which is preliminary data.</text>
</comment>
<dbReference type="PROSITE" id="PS50850">
    <property type="entry name" value="MFS"/>
    <property type="match status" value="1"/>
</dbReference>
<dbReference type="InterPro" id="IPR036259">
    <property type="entry name" value="MFS_trans_sf"/>
</dbReference>
<evidence type="ECO:0000256" key="6">
    <source>
        <dbReference type="ARBA" id="ARBA00023136"/>
    </source>
</evidence>
<keyword evidence="4 8" id="KW-0812">Transmembrane</keyword>
<dbReference type="Gene3D" id="1.20.1250.20">
    <property type="entry name" value="MFS general substrate transporter like domains"/>
    <property type="match status" value="1"/>
</dbReference>
<evidence type="ECO:0000256" key="1">
    <source>
        <dbReference type="ARBA" id="ARBA00004651"/>
    </source>
</evidence>
<keyword evidence="5 8" id="KW-1133">Transmembrane helix</keyword>
<evidence type="ECO:0000256" key="2">
    <source>
        <dbReference type="ARBA" id="ARBA00022448"/>
    </source>
</evidence>
<dbReference type="PANTHER" id="PTHR23513">
    <property type="entry name" value="INTEGRAL MEMBRANE EFFLUX PROTEIN-RELATED"/>
    <property type="match status" value="1"/>
</dbReference>
<keyword evidence="11" id="KW-1185">Reference proteome</keyword>
<feature type="transmembrane region" description="Helical" evidence="8">
    <location>
        <begin position="266"/>
        <end position="284"/>
    </location>
</feature>
<dbReference type="Proteomes" id="UP000239485">
    <property type="component" value="Unassembled WGS sequence"/>
</dbReference>
<proteinExistence type="predicted"/>
<dbReference type="CDD" id="cd06173">
    <property type="entry name" value="MFS_MefA_like"/>
    <property type="match status" value="1"/>
</dbReference>
<comment type="subcellular location">
    <subcellularLocation>
        <location evidence="1">Cell membrane</location>
        <topology evidence="1">Multi-pass membrane protein</topology>
    </subcellularLocation>
</comment>
<evidence type="ECO:0000259" key="9">
    <source>
        <dbReference type="PROSITE" id="PS50850"/>
    </source>
</evidence>
<dbReference type="PANTHER" id="PTHR23513:SF11">
    <property type="entry name" value="STAPHYLOFERRIN A TRANSPORTER"/>
    <property type="match status" value="1"/>
</dbReference>
<dbReference type="EMBL" id="PTJD01000004">
    <property type="protein sequence ID" value="PPK97352.1"/>
    <property type="molecule type" value="Genomic_DNA"/>
</dbReference>
<organism evidence="10 11">
    <name type="scientific">Kineococcus xinjiangensis</name>
    <dbReference type="NCBI Taxonomy" id="512762"/>
    <lineage>
        <taxon>Bacteria</taxon>
        <taxon>Bacillati</taxon>
        <taxon>Actinomycetota</taxon>
        <taxon>Actinomycetes</taxon>
        <taxon>Kineosporiales</taxon>
        <taxon>Kineosporiaceae</taxon>
        <taxon>Kineococcus</taxon>
    </lineage>
</organism>
<evidence type="ECO:0000256" key="3">
    <source>
        <dbReference type="ARBA" id="ARBA00022475"/>
    </source>
</evidence>
<feature type="transmembrane region" description="Helical" evidence="8">
    <location>
        <begin position="317"/>
        <end position="339"/>
    </location>
</feature>
<evidence type="ECO:0000313" key="10">
    <source>
        <dbReference type="EMBL" id="PPK97352.1"/>
    </source>
</evidence>
<dbReference type="AlphaFoldDB" id="A0A2S6ISX2"/>
<dbReference type="GO" id="GO:0005886">
    <property type="term" value="C:plasma membrane"/>
    <property type="evidence" value="ECO:0007669"/>
    <property type="project" value="UniProtKB-SubCell"/>
</dbReference>
<accession>A0A2S6ISX2</accession>
<protein>
    <submittedName>
        <fullName evidence="10">Putative MFS family arabinose efflux permease</fullName>
    </submittedName>
</protein>
<feature type="transmembrane region" description="Helical" evidence="8">
    <location>
        <begin position="351"/>
        <end position="374"/>
    </location>
</feature>
<feature type="transmembrane region" description="Helical" evidence="8">
    <location>
        <begin position="291"/>
        <end position="311"/>
    </location>
</feature>
<name>A0A2S6ISX2_9ACTN</name>
<evidence type="ECO:0000256" key="4">
    <source>
        <dbReference type="ARBA" id="ARBA00022692"/>
    </source>
</evidence>
<keyword evidence="6 8" id="KW-0472">Membrane</keyword>
<dbReference type="InterPro" id="IPR010290">
    <property type="entry name" value="TM_effector"/>
</dbReference>
<keyword evidence="3" id="KW-1003">Cell membrane</keyword>
<feature type="domain" description="Major facilitator superfamily (MFS) profile" evidence="9">
    <location>
        <begin position="1"/>
        <end position="406"/>
    </location>
</feature>
<feature type="transmembrane region" description="Helical" evidence="8">
    <location>
        <begin position="49"/>
        <end position="68"/>
    </location>
</feature>
<dbReference type="RefSeq" id="WP_104432169.1">
    <property type="nucleotide sequence ID" value="NZ_PTJD01000004.1"/>
</dbReference>
<dbReference type="InterPro" id="IPR020846">
    <property type="entry name" value="MFS_dom"/>
</dbReference>
<dbReference type="SUPFAM" id="SSF103473">
    <property type="entry name" value="MFS general substrate transporter"/>
    <property type="match status" value="1"/>
</dbReference>
<feature type="transmembrane region" description="Helical" evidence="8">
    <location>
        <begin position="12"/>
        <end position="29"/>
    </location>
</feature>
<feature type="transmembrane region" description="Helical" evidence="8">
    <location>
        <begin position="380"/>
        <end position="402"/>
    </location>
</feature>
<feature type="transmembrane region" description="Helical" evidence="8">
    <location>
        <begin position="229"/>
        <end position="246"/>
    </location>
</feature>
<evidence type="ECO:0000313" key="11">
    <source>
        <dbReference type="Proteomes" id="UP000239485"/>
    </source>
</evidence>